<sequence length="142" mass="14918">MTKPNLVPLLALLMMTACSVLRIGSTPDPLAGWGGTWSGAYQGTAGNSGSLVLEFHADTAGAPIGVAHFDADGAMNQARLLDLRLSPDSLRARLAFDGLSVRLSGSRQDEAAEGSYLLRYSGSDAVIDSGNWQVARNPLTQE</sequence>
<evidence type="ECO:0000256" key="1">
    <source>
        <dbReference type="SAM" id="SignalP"/>
    </source>
</evidence>
<keyword evidence="1" id="KW-0732">Signal</keyword>
<evidence type="ECO:0000313" key="3">
    <source>
        <dbReference type="Proteomes" id="UP000702544"/>
    </source>
</evidence>
<dbReference type="PROSITE" id="PS51257">
    <property type="entry name" value="PROKAR_LIPOPROTEIN"/>
    <property type="match status" value="1"/>
</dbReference>
<comment type="caution">
    <text evidence="2">The sequence shown here is derived from an EMBL/GenBank/DDBJ whole genome shotgun (WGS) entry which is preliminary data.</text>
</comment>
<dbReference type="AlphaFoldDB" id="A0AAE4Z9R3"/>
<evidence type="ECO:0000313" key="2">
    <source>
        <dbReference type="EMBL" id="NIR74111.1"/>
    </source>
</evidence>
<feature type="signal peptide" evidence="1">
    <location>
        <begin position="1"/>
        <end position="19"/>
    </location>
</feature>
<gene>
    <name evidence="2" type="ORF">GWO12_03225</name>
</gene>
<feature type="chain" id="PRO_5042205585" description="Lipoprotein" evidence="1">
    <location>
        <begin position="20"/>
        <end position="142"/>
    </location>
</feature>
<dbReference type="Proteomes" id="UP000702544">
    <property type="component" value="Unassembled WGS sequence"/>
</dbReference>
<accession>A0AAE4Z9R3</accession>
<dbReference type="EMBL" id="JAACAK010000026">
    <property type="protein sequence ID" value="NIR74111.1"/>
    <property type="molecule type" value="Genomic_DNA"/>
</dbReference>
<proteinExistence type="predicted"/>
<protein>
    <recommendedName>
        <fullName evidence="4">Lipoprotein</fullName>
    </recommendedName>
</protein>
<reference evidence="2 3" key="1">
    <citation type="submission" date="2020-01" db="EMBL/GenBank/DDBJ databases">
        <title>Genomes assembled from Gulf of Kutch pelagic sediment metagenomes.</title>
        <authorList>
            <person name="Chandrashekar M."/>
            <person name="Mahajan M.S."/>
            <person name="Dave K.J."/>
            <person name="Vatsa P."/>
            <person name="Nathani N.M."/>
        </authorList>
    </citation>
    <scope>NUCLEOTIDE SEQUENCE [LARGE SCALE GENOMIC DNA]</scope>
    <source>
        <strain evidence="2">KS3-K002</strain>
    </source>
</reference>
<name>A0AAE4Z9R3_9BACT</name>
<organism evidence="2 3">
    <name type="scientific">Candidatus Kutchimonas denitrificans</name>
    <dbReference type="NCBI Taxonomy" id="3056748"/>
    <lineage>
        <taxon>Bacteria</taxon>
        <taxon>Pseudomonadati</taxon>
        <taxon>Gemmatimonadota</taxon>
        <taxon>Gemmatimonadia</taxon>
        <taxon>Candidatus Palauibacterales</taxon>
        <taxon>Candidatus Palauibacteraceae</taxon>
        <taxon>Candidatus Kutchimonas</taxon>
    </lineage>
</organism>
<evidence type="ECO:0008006" key="4">
    <source>
        <dbReference type="Google" id="ProtNLM"/>
    </source>
</evidence>